<evidence type="ECO:0000313" key="2">
    <source>
        <dbReference type="Proteomes" id="UP000008698"/>
    </source>
</evidence>
<name>C9SP95_VERA1</name>
<protein>
    <submittedName>
        <fullName evidence="1">Uncharacterized protein</fullName>
    </submittedName>
</protein>
<dbReference type="Proteomes" id="UP000008698">
    <property type="component" value="Unassembled WGS sequence"/>
</dbReference>
<dbReference type="AlphaFoldDB" id="C9SP95"/>
<dbReference type="HOGENOM" id="CLU_1817271_0_0_1"/>
<gene>
    <name evidence="1" type="ORF">VDBG_06720</name>
</gene>
<organism evidence="2">
    <name type="scientific">Verticillium alfalfae (strain VaMs.102 / ATCC MYA-4576 / FGSC 10136)</name>
    <name type="common">Verticillium wilt of alfalfa</name>
    <name type="synonym">Verticillium albo-atrum</name>
    <dbReference type="NCBI Taxonomy" id="526221"/>
    <lineage>
        <taxon>Eukaryota</taxon>
        <taxon>Fungi</taxon>
        <taxon>Dikarya</taxon>
        <taxon>Ascomycota</taxon>
        <taxon>Pezizomycotina</taxon>
        <taxon>Sordariomycetes</taxon>
        <taxon>Hypocreomycetidae</taxon>
        <taxon>Glomerellales</taxon>
        <taxon>Plectosphaerellaceae</taxon>
        <taxon>Verticillium</taxon>
    </lineage>
</organism>
<dbReference type="GeneID" id="9537202"/>
<evidence type="ECO:0000313" key="1">
    <source>
        <dbReference type="EMBL" id="EEY20610.1"/>
    </source>
</evidence>
<keyword evidence="2" id="KW-1185">Reference proteome</keyword>
<proteinExistence type="predicted"/>
<sequence length="142" mass="15211">MGLMKPLLPPPPKVVDVFRQPPLLPSSPAHLSMWSQPTQQPAMPAPVDMWRVLPSSPSVTSTSQESASPIWANMGMSEVQLPSPTPAYSQPFSSAGLFYSSAVVTAPIPALPLPSMFAPQCGVGMGYGGFGWDRYQEYATMT</sequence>
<dbReference type="eggNOG" id="ENOG502RNKF">
    <property type="taxonomic scope" value="Eukaryota"/>
</dbReference>
<dbReference type="OrthoDB" id="5352472at2759"/>
<accession>C9SP95</accession>
<dbReference type="EMBL" id="DS985221">
    <property type="protein sequence ID" value="EEY20610.1"/>
    <property type="molecule type" value="Genomic_DNA"/>
</dbReference>
<dbReference type="RefSeq" id="XP_003003158.1">
    <property type="nucleotide sequence ID" value="XM_003003112.1"/>
</dbReference>
<dbReference type="KEGG" id="val:VDBG_06720"/>
<reference evidence="2" key="1">
    <citation type="journal article" date="2011" name="PLoS Pathog.">
        <title>Comparative genomics yields insights into niche adaptation of plant vascular wilt pathogens.</title>
        <authorList>
            <person name="Klosterman S.J."/>
            <person name="Subbarao K.V."/>
            <person name="Kang S."/>
            <person name="Veronese P."/>
            <person name="Gold S.E."/>
            <person name="Thomma B.P.H.J."/>
            <person name="Chen Z."/>
            <person name="Henrissat B."/>
            <person name="Lee Y.-H."/>
            <person name="Park J."/>
            <person name="Garcia-Pedrajas M.D."/>
            <person name="Barbara D.J."/>
            <person name="Anchieta A."/>
            <person name="de Jonge R."/>
            <person name="Santhanam P."/>
            <person name="Maruthachalam K."/>
            <person name="Atallah Z."/>
            <person name="Amyotte S.G."/>
            <person name="Paz Z."/>
            <person name="Inderbitzin P."/>
            <person name="Hayes R.J."/>
            <person name="Heiman D.I."/>
            <person name="Young S."/>
            <person name="Zeng Q."/>
            <person name="Engels R."/>
            <person name="Galagan J."/>
            <person name="Cuomo C.A."/>
            <person name="Dobinson K.F."/>
            <person name="Ma L.-J."/>
        </authorList>
    </citation>
    <scope>NUCLEOTIDE SEQUENCE [LARGE SCALE GENOMIC DNA]</scope>
    <source>
        <strain evidence="2">VaMs.102 / ATCC MYA-4576 / FGSC 10136</strain>
    </source>
</reference>